<sequence length="153" mass="17244">MTDKTTIGIDLGDKKSHICVLSGDGEVLERAEVPTTMAAMRRRFEQGESLRIAIEAGGQSCWVAELLKELGHDVIVANPRKLRMIYENDSKCDAVDAEQLARVARLDLKLLHPIQHRDRSARADLNQARRTRALMSSRFSILATRAMMRSFRP</sequence>
<protein>
    <submittedName>
        <fullName evidence="2">Transposase</fullName>
    </submittedName>
</protein>
<reference evidence="2 3" key="1">
    <citation type="submission" date="2019-02" db="EMBL/GenBank/DDBJ databases">
        <title>Deep-cultivation of Planctomycetes and their phenomic and genomic characterization uncovers novel biology.</title>
        <authorList>
            <person name="Wiegand S."/>
            <person name="Jogler M."/>
            <person name="Boedeker C."/>
            <person name="Pinto D."/>
            <person name="Vollmers J."/>
            <person name="Rivas-Marin E."/>
            <person name="Kohn T."/>
            <person name="Peeters S.H."/>
            <person name="Heuer A."/>
            <person name="Rast P."/>
            <person name="Oberbeckmann S."/>
            <person name="Bunk B."/>
            <person name="Jeske O."/>
            <person name="Meyerdierks A."/>
            <person name="Storesund J.E."/>
            <person name="Kallscheuer N."/>
            <person name="Luecker S."/>
            <person name="Lage O.M."/>
            <person name="Pohl T."/>
            <person name="Merkel B.J."/>
            <person name="Hornburger P."/>
            <person name="Mueller R.-W."/>
            <person name="Bruemmer F."/>
            <person name="Labrenz M."/>
            <person name="Spormann A.M."/>
            <person name="Op den Camp H."/>
            <person name="Overmann J."/>
            <person name="Amann R."/>
            <person name="Jetten M.S.M."/>
            <person name="Mascher T."/>
            <person name="Medema M.H."/>
            <person name="Devos D.P."/>
            <person name="Kaster A.-K."/>
            <person name="Ovreas L."/>
            <person name="Rohde M."/>
            <person name="Galperin M.Y."/>
            <person name="Jogler C."/>
        </authorList>
    </citation>
    <scope>NUCLEOTIDE SEQUENCE [LARGE SCALE GENOMIC DNA]</scope>
    <source>
        <strain evidence="2 3">Poly30</strain>
    </source>
</reference>
<dbReference type="GO" id="GO:0003677">
    <property type="term" value="F:DNA binding"/>
    <property type="evidence" value="ECO:0007669"/>
    <property type="project" value="InterPro"/>
</dbReference>
<dbReference type="GO" id="GO:0004803">
    <property type="term" value="F:transposase activity"/>
    <property type="evidence" value="ECO:0007669"/>
    <property type="project" value="InterPro"/>
</dbReference>
<dbReference type="GO" id="GO:0006313">
    <property type="term" value="P:DNA transposition"/>
    <property type="evidence" value="ECO:0007669"/>
    <property type="project" value="InterPro"/>
</dbReference>
<dbReference type="PANTHER" id="PTHR33055:SF3">
    <property type="entry name" value="PUTATIVE TRANSPOSASE FOR IS117-RELATED"/>
    <property type="match status" value="1"/>
</dbReference>
<keyword evidence="3" id="KW-1185">Reference proteome</keyword>
<evidence type="ECO:0000313" key="3">
    <source>
        <dbReference type="Proteomes" id="UP000320390"/>
    </source>
</evidence>
<proteinExistence type="predicted"/>
<feature type="domain" description="Transposase IS110-like N-terminal" evidence="1">
    <location>
        <begin position="7"/>
        <end position="133"/>
    </location>
</feature>
<name>A0A518EYU6_9BACT</name>
<dbReference type="EMBL" id="CP036434">
    <property type="protein sequence ID" value="QDV09261.1"/>
    <property type="molecule type" value="Genomic_DNA"/>
</dbReference>
<organism evidence="2 3">
    <name type="scientific">Saltatorellus ferox</name>
    <dbReference type="NCBI Taxonomy" id="2528018"/>
    <lineage>
        <taxon>Bacteria</taxon>
        <taxon>Pseudomonadati</taxon>
        <taxon>Planctomycetota</taxon>
        <taxon>Planctomycetia</taxon>
        <taxon>Planctomycetia incertae sedis</taxon>
        <taxon>Saltatorellus</taxon>
    </lineage>
</organism>
<dbReference type="InterPro" id="IPR047650">
    <property type="entry name" value="Transpos_IS110"/>
</dbReference>
<gene>
    <name evidence="2" type="ORF">Poly30_48180</name>
</gene>
<dbReference type="Pfam" id="PF01548">
    <property type="entry name" value="DEDD_Tnp_IS110"/>
    <property type="match status" value="1"/>
</dbReference>
<evidence type="ECO:0000313" key="2">
    <source>
        <dbReference type="EMBL" id="QDV09261.1"/>
    </source>
</evidence>
<evidence type="ECO:0000259" key="1">
    <source>
        <dbReference type="Pfam" id="PF01548"/>
    </source>
</evidence>
<accession>A0A518EYU6</accession>
<dbReference type="PANTHER" id="PTHR33055">
    <property type="entry name" value="TRANSPOSASE FOR INSERTION SEQUENCE ELEMENT IS1111A"/>
    <property type="match status" value="1"/>
</dbReference>
<dbReference type="AlphaFoldDB" id="A0A518EYU6"/>
<dbReference type="InterPro" id="IPR002525">
    <property type="entry name" value="Transp_IS110-like_N"/>
</dbReference>
<dbReference type="Proteomes" id="UP000320390">
    <property type="component" value="Chromosome"/>
</dbReference>